<comment type="function">
    <text evidence="5">Transcription activator.</text>
</comment>
<proteinExistence type="inferred from homology"/>
<evidence type="ECO:0000256" key="6">
    <source>
        <dbReference type="SAM" id="MobiDB-lite"/>
    </source>
</evidence>
<feature type="compositionally biased region" description="Polar residues" evidence="6">
    <location>
        <begin position="346"/>
        <end position="365"/>
    </location>
</feature>
<dbReference type="GO" id="GO:0099402">
    <property type="term" value="P:plant organ development"/>
    <property type="evidence" value="ECO:0007669"/>
    <property type="project" value="UniProtKB-ARBA"/>
</dbReference>
<dbReference type="AlphaFoldDB" id="A0ABC8RHB2"/>
<keyword evidence="5" id="KW-0805">Transcription regulation</keyword>
<reference evidence="9 10" key="1">
    <citation type="submission" date="2024-02" db="EMBL/GenBank/DDBJ databases">
        <authorList>
            <person name="Vignale AGUSTIN F."/>
            <person name="Sosa J E."/>
            <person name="Modenutti C."/>
        </authorList>
    </citation>
    <scope>NUCLEOTIDE SEQUENCE [LARGE SCALE GENOMIC DNA]</scope>
</reference>
<evidence type="ECO:0000259" key="7">
    <source>
        <dbReference type="PROSITE" id="PS51666"/>
    </source>
</evidence>
<dbReference type="EMBL" id="CAUOFW020001314">
    <property type="protein sequence ID" value="CAK9143591.1"/>
    <property type="molecule type" value="Genomic_DNA"/>
</dbReference>
<accession>A0ABC8RHB2</accession>
<protein>
    <recommendedName>
        <fullName evidence="5">Growth-regulating factor</fullName>
    </recommendedName>
</protein>
<evidence type="ECO:0000259" key="8">
    <source>
        <dbReference type="PROSITE" id="PS51667"/>
    </source>
</evidence>
<feature type="short sequence motif" description="Bipartite nuclear localization signal" evidence="4">
    <location>
        <begin position="313"/>
        <end position="320"/>
    </location>
</feature>
<comment type="similarity">
    <text evidence="2 5">Belongs to the GRF family.</text>
</comment>
<evidence type="ECO:0000256" key="3">
    <source>
        <dbReference type="ARBA" id="ARBA00023242"/>
    </source>
</evidence>
<feature type="short sequence motif" description="Bipartite nuclear localization signal" evidence="4">
    <location>
        <begin position="285"/>
        <end position="295"/>
    </location>
</feature>
<evidence type="ECO:0000313" key="10">
    <source>
        <dbReference type="Proteomes" id="UP001642360"/>
    </source>
</evidence>
<evidence type="ECO:0000313" key="9">
    <source>
        <dbReference type="EMBL" id="CAK9143591.1"/>
    </source>
</evidence>
<dbReference type="SMART" id="SM00951">
    <property type="entry name" value="QLQ"/>
    <property type="match status" value="2"/>
</dbReference>
<dbReference type="GO" id="GO:0005634">
    <property type="term" value="C:nucleus"/>
    <property type="evidence" value="ECO:0007669"/>
    <property type="project" value="UniProtKB-SubCell"/>
</dbReference>
<organism evidence="9 10">
    <name type="scientific">Ilex paraguariensis</name>
    <name type="common">yerba mate</name>
    <dbReference type="NCBI Taxonomy" id="185542"/>
    <lineage>
        <taxon>Eukaryota</taxon>
        <taxon>Viridiplantae</taxon>
        <taxon>Streptophyta</taxon>
        <taxon>Embryophyta</taxon>
        <taxon>Tracheophyta</taxon>
        <taxon>Spermatophyta</taxon>
        <taxon>Magnoliopsida</taxon>
        <taxon>eudicotyledons</taxon>
        <taxon>Gunneridae</taxon>
        <taxon>Pentapetalae</taxon>
        <taxon>asterids</taxon>
        <taxon>campanulids</taxon>
        <taxon>Aquifoliales</taxon>
        <taxon>Aquifoliaceae</taxon>
        <taxon>Ilex</taxon>
    </lineage>
</organism>
<sequence>MDFGMVGLDGLVCSDSGFASTLASDPETKQKWYGSGGLKQERSVTTEDDWRDFKVTKTTDDFSVSKAMLLEQRSPLLRSNSTTLSDGQQMLSFCSPNSQTVTYPYYHHTSSGYSRSTGYGYGVLNAANMQGVLTGVRGPFTPSQWMELEHQALIYKYITANVPIPSNLLIPIRKALESAGLPSFSGLRPNTCYGYGVLNAANMQGVLTGVRGPFTPSQWMELEHQALIYKYITANVPIPSNLLIPIRKALESAGLPSFSGLRPNTWEWGSYHMGFSNNNDPEPGRCRRTDGKKWRCSRDAVADQKYCERHMNRGRHRSRKPVEGQTGHSVSGLTTTTTTTTKLMPMTSSSSASVVTGNGATNSLGLSHQHQFSNLQPAAPNSSPSPNLSRSYMNKENMGDRVQNTTGLSMLIPTIGLKENQYSMPKQQYLYGEPRAEFGFVSTDSLLNPLNKSSSLTDCRNYGSSEDLNERVNKSQNLLHQFMDDWPNSQSERSAILWPNIDMQSDRTQLSIAIPMASSDFMSATSSPTKEKLALSPLRLSRELEPTKRVLGVGMVLNQRQPNWGPISCETSMCGPLGEVLHSTSNSASDCKKASVLNLMTECPSLASSPTGVLQKATFRSLSNSSAGSSPRAENNKTLEVGFSSGIHGSTLMNPSLPAL</sequence>
<comment type="caution">
    <text evidence="9">The sequence shown here is derived from an EMBL/GenBank/DDBJ whole genome shotgun (WGS) entry which is preliminary data.</text>
</comment>
<feature type="region of interest" description="Disordered" evidence="6">
    <location>
        <begin position="311"/>
        <end position="365"/>
    </location>
</feature>
<evidence type="ECO:0000256" key="4">
    <source>
        <dbReference type="PROSITE-ProRule" id="PRU01002"/>
    </source>
</evidence>
<dbReference type="PROSITE" id="PS51667">
    <property type="entry name" value="WRC"/>
    <property type="match status" value="1"/>
</dbReference>
<dbReference type="GO" id="GO:0005524">
    <property type="term" value="F:ATP binding"/>
    <property type="evidence" value="ECO:0007669"/>
    <property type="project" value="UniProtKB-UniRule"/>
</dbReference>
<dbReference type="GO" id="GO:0006351">
    <property type="term" value="P:DNA-templated transcription"/>
    <property type="evidence" value="ECO:0007669"/>
    <property type="project" value="UniProtKB-UniRule"/>
</dbReference>
<feature type="compositionally biased region" description="Low complexity" evidence="6">
    <location>
        <begin position="374"/>
        <end position="391"/>
    </location>
</feature>
<keyword evidence="5" id="KW-0804">Transcription</keyword>
<dbReference type="Pfam" id="PF08879">
    <property type="entry name" value="WRC"/>
    <property type="match status" value="1"/>
</dbReference>
<feature type="domain" description="WRC" evidence="8">
    <location>
        <begin position="280"/>
        <end position="324"/>
    </location>
</feature>
<keyword evidence="3 4" id="KW-0539">Nucleus</keyword>
<dbReference type="PANTHER" id="PTHR31602:SF51">
    <property type="entry name" value="GROWTH-REGULATING FACTOR"/>
    <property type="match status" value="1"/>
</dbReference>
<gene>
    <name evidence="9" type="ORF">ILEXP_LOCUS11308</name>
</gene>
<dbReference type="PROSITE" id="PS51666">
    <property type="entry name" value="QLQ"/>
    <property type="match status" value="2"/>
</dbReference>
<feature type="region of interest" description="Disordered" evidence="6">
    <location>
        <begin position="374"/>
        <end position="393"/>
    </location>
</feature>
<keyword evidence="10" id="KW-1185">Reference proteome</keyword>
<dbReference type="InterPro" id="IPR014978">
    <property type="entry name" value="Gln-Leu-Gln_QLQ"/>
</dbReference>
<feature type="domain" description="QLQ" evidence="7">
    <location>
        <begin position="213"/>
        <end position="248"/>
    </location>
</feature>
<evidence type="ECO:0000256" key="5">
    <source>
        <dbReference type="RuleBase" id="RU367127"/>
    </source>
</evidence>
<evidence type="ECO:0000256" key="1">
    <source>
        <dbReference type="ARBA" id="ARBA00004123"/>
    </source>
</evidence>
<dbReference type="Pfam" id="PF08880">
    <property type="entry name" value="QLQ"/>
    <property type="match status" value="2"/>
</dbReference>
<feature type="domain" description="QLQ" evidence="7">
    <location>
        <begin position="139"/>
        <end position="174"/>
    </location>
</feature>
<evidence type="ECO:0000256" key="2">
    <source>
        <dbReference type="ARBA" id="ARBA00008122"/>
    </source>
</evidence>
<comment type="subcellular location">
    <subcellularLocation>
        <location evidence="1 4 5">Nucleus</location>
    </subcellularLocation>
</comment>
<name>A0ABC8RHB2_9AQUA</name>
<dbReference type="InterPro" id="IPR031137">
    <property type="entry name" value="GRF"/>
</dbReference>
<dbReference type="PANTHER" id="PTHR31602">
    <property type="entry name" value="GROWTH-REGULATING FACTOR 5"/>
    <property type="match status" value="1"/>
</dbReference>
<dbReference type="Proteomes" id="UP001642360">
    <property type="component" value="Unassembled WGS sequence"/>
</dbReference>
<comment type="domain">
    <text evidence="5">The QLQ domain and WRC domain may be involved in protein-protein interaction and DNA-binding, respectively.</text>
</comment>
<keyword evidence="5" id="KW-0010">Activator</keyword>
<dbReference type="InterPro" id="IPR014977">
    <property type="entry name" value="WRC_dom"/>
</dbReference>